<dbReference type="AlphaFoldDB" id="A0A2T1HM27"/>
<reference evidence="2" key="1">
    <citation type="submission" date="2018-03" db="EMBL/GenBank/DDBJ databases">
        <authorList>
            <person name="Sun L."/>
            <person name="Liu H."/>
            <person name="Chen W."/>
            <person name="Huang K."/>
            <person name="Liu W."/>
            <person name="Gao X."/>
        </authorList>
    </citation>
    <scope>NUCLEOTIDE SEQUENCE [LARGE SCALE GENOMIC DNA]</scope>
    <source>
        <strain evidence="2">SH9</strain>
    </source>
</reference>
<proteinExistence type="predicted"/>
<name>A0A2T1HM27_9HYPH</name>
<accession>A0A2T1HM27</accession>
<comment type="caution">
    <text evidence="1">The sequence shown here is derived from an EMBL/GenBank/DDBJ whole genome shotgun (WGS) entry which is preliminary data.</text>
</comment>
<evidence type="ECO:0000313" key="2">
    <source>
        <dbReference type="Proteomes" id="UP000239772"/>
    </source>
</evidence>
<gene>
    <name evidence="1" type="ORF">SLNSH_22760</name>
</gene>
<dbReference type="Proteomes" id="UP000239772">
    <property type="component" value="Unassembled WGS sequence"/>
</dbReference>
<protein>
    <submittedName>
        <fullName evidence="1">Uncharacterized protein</fullName>
    </submittedName>
</protein>
<organism evidence="1 2">
    <name type="scientific">Alsobacter soli</name>
    <dbReference type="NCBI Taxonomy" id="2109933"/>
    <lineage>
        <taxon>Bacteria</taxon>
        <taxon>Pseudomonadati</taxon>
        <taxon>Pseudomonadota</taxon>
        <taxon>Alphaproteobacteria</taxon>
        <taxon>Hyphomicrobiales</taxon>
        <taxon>Alsobacteraceae</taxon>
        <taxon>Alsobacter</taxon>
    </lineage>
</organism>
<dbReference type="EMBL" id="PVZS01000041">
    <property type="protein sequence ID" value="PSC02703.1"/>
    <property type="molecule type" value="Genomic_DNA"/>
</dbReference>
<sequence>MARPRHPSKEIEAAVQHAESKGWILHLSSGHAWGHLFCPLSTREGCIVPVWSTPKNAQNHAKGIIRAVNRCPDCHGGH</sequence>
<keyword evidence="2" id="KW-1185">Reference proteome</keyword>
<evidence type="ECO:0000313" key="1">
    <source>
        <dbReference type="EMBL" id="PSC02703.1"/>
    </source>
</evidence>